<protein>
    <submittedName>
        <fullName evidence="1">Uncharacterized protein</fullName>
    </submittedName>
</protein>
<proteinExistence type="predicted"/>
<evidence type="ECO:0000313" key="1">
    <source>
        <dbReference type="EMBL" id="MBB6543865.1"/>
    </source>
</evidence>
<organism evidence="1 2">
    <name type="scientific">Thalassotalea piscium</name>
    <dbReference type="NCBI Taxonomy" id="1230533"/>
    <lineage>
        <taxon>Bacteria</taxon>
        <taxon>Pseudomonadati</taxon>
        <taxon>Pseudomonadota</taxon>
        <taxon>Gammaproteobacteria</taxon>
        <taxon>Alteromonadales</taxon>
        <taxon>Colwelliaceae</taxon>
        <taxon>Thalassotalea</taxon>
    </lineage>
</organism>
<name>A0A7X0NI63_9GAMM</name>
<comment type="caution">
    <text evidence="1">The sequence shown here is derived from an EMBL/GenBank/DDBJ whole genome shotgun (WGS) entry which is preliminary data.</text>
</comment>
<reference evidence="1 2" key="1">
    <citation type="submission" date="2020-08" db="EMBL/GenBank/DDBJ databases">
        <title>Genomic Encyclopedia of Type Strains, Phase IV (KMG-IV): sequencing the most valuable type-strain genomes for metagenomic binning, comparative biology and taxonomic classification.</title>
        <authorList>
            <person name="Goeker M."/>
        </authorList>
    </citation>
    <scope>NUCLEOTIDE SEQUENCE [LARGE SCALE GENOMIC DNA]</scope>
    <source>
        <strain evidence="1 2">DSM 26287</strain>
    </source>
</reference>
<sequence>MSSFTFTLSTAKSTLNCIQNVAFEQKVSLPGQHIPFLN</sequence>
<evidence type="ECO:0000313" key="2">
    <source>
        <dbReference type="Proteomes" id="UP000537141"/>
    </source>
</evidence>
<keyword evidence="2" id="KW-1185">Reference proteome</keyword>
<dbReference type="Proteomes" id="UP000537141">
    <property type="component" value="Unassembled WGS sequence"/>
</dbReference>
<dbReference type="EMBL" id="JACHHU010000020">
    <property type="protein sequence ID" value="MBB6543865.1"/>
    <property type="molecule type" value="Genomic_DNA"/>
</dbReference>
<gene>
    <name evidence="1" type="ORF">HNQ55_002388</name>
</gene>
<accession>A0A7X0NI63</accession>
<dbReference type="AlphaFoldDB" id="A0A7X0NI63"/>